<proteinExistence type="predicted"/>
<reference evidence="2" key="1">
    <citation type="submission" date="2023-04" db="EMBL/GenBank/DDBJ databases">
        <authorList>
            <consortium name="ELIXIR-Norway"/>
        </authorList>
    </citation>
    <scope>NUCLEOTIDE SEQUENCE [LARGE SCALE GENOMIC DNA]</scope>
</reference>
<feature type="region of interest" description="Disordered" evidence="1">
    <location>
        <begin position="96"/>
        <end position="115"/>
    </location>
</feature>
<gene>
    <name evidence="2" type="ORF">MRATA1EN1_LOCUS4850</name>
</gene>
<evidence type="ECO:0000313" key="3">
    <source>
        <dbReference type="Proteomes" id="UP001176941"/>
    </source>
</evidence>
<sequence length="127" mass="13819">MHGCYGWRWGQSCWRPGVEATAARNQPVPGSAGFPGGSAGKTLPAVQEMQVPSLVGKIPLDEEIAAHFRILAWESPWTEDPGGLQSMGSQLKRLNNVSQHNSDLAQNANSPEDEKPCWRAVLLDDKV</sequence>
<evidence type="ECO:0000313" key="2">
    <source>
        <dbReference type="EMBL" id="CAI9155888.1"/>
    </source>
</evidence>
<name>A0ABN8Y2R8_RANTA</name>
<keyword evidence="3" id="KW-1185">Reference proteome</keyword>
<dbReference type="Proteomes" id="UP001176941">
    <property type="component" value="Chromosome 13"/>
</dbReference>
<feature type="compositionally biased region" description="Polar residues" evidence="1">
    <location>
        <begin position="96"/>
        <end position="110"/>
    </location>
</feature>
<evidence type="ECO:0000256" key="1">
    <source>
        <dbReference type="SAM" id="MobiDB-lite"/>
    </source>
</evidence>
<organism evidence="2 3">
    <name type="scientific">Rangifer tarandus platyrhynchus</name>
    <name type="common">Svalbard reindeer</name>
    <dbReference type="NCBI Taxonomy" id="3082113"/>
    <lineage>
        <taxon>Eukaryota</taxon>
        <taxon>Metazoa</taxon>
        <taxon>Chordata</taxon>
        <taxon>Craniata</taxon>
        <taxon>Vertebrata</taxon>
        <taxon>Euteleostomi</taxon>
        <taxon>Mammalia</taxon>
        <taxon>Eutheria</taxon>
        <taxon>Laurasiatheria</taxon>
        <taxon>Artiodactyla</taxon>
        <taxon>Ruminantia</taxon>
        <taxon>Pecora</taxon>
        <taxon>Cervidae</taxon>
        <taxon>Odocoileinae</taxon>
        <taxon>Rangifer</taxon>
    </lineage>
</organism>
<dbReference type="EMBL" id="OX459949">
    <property type="protein sequence ID" value="CAI9155888.1"/>
    <property type="molecule type" value="Genomic_DNA"/>
</dbReference>
<protein>
    <submittedName>
        <fullName evidence="2">Uncharacterized protein</fullName>
    </submittedName>
</protein>
<accession>A0ABN8Y2R8</accession>